<sequence length="181" mass="20555">MLTSTDFSGLFNGRFLRNFFPIPASSRLRVGQKVPDFLLPDITNQTTLRLSSYRGNQPIILAFTRIFTEKQYCPLCYPHIIELNESYEQFVQKGIEVLMITSTDTRQSRQVVKDLGLKMPLLSNPSCDVFRNYEVGQALGAPLPAQFVLDKEGRLRYKHLFSFLSPNASVEKLLATVDSIS</sequence>
<reference evidence="5" key="1">
    <citation type="submission" date="2020-10" db="EMBL/GenBank/DDBJ databases">
        <authorList>
            <person name="Castelo-Branco R."/>
            <person name="Eusebio N."/>
            <person name="Adriana R."/>
            <person name="Vieira A."/>
            <person name="Brugerolle De Fraissinette N."/>
            <person name="Rezende De Castro R."/>
            <person name="Schneider M.P."/>
            <person name="Vasconcelos V."/>
            <person name="Leao P.N."/>
        </authorList>
    </citation>
    <scope>NUCLEOTIDE SEQUENCE</scope>
    <source>
        <strain evidence="5">LEGE 07157</strain>
    </source>
</reference>
<dbReference type="PROSITE" id="PS51352">
    <property type="entry name" value="THIOREDOXIN_2"/>
    <property type="match status" value="1"/>
</dbReference>
<dbReference type="EMBL" id="JADEWZ010000029">
    <property type="protein sequence ID" value="MBE9117743.1"/>
    <property type="molecule type" value="Genomic_DNA"/>
</dbReference>
<dbReference type="CDD" id="cd02970">
    <property type="entry name" value="PRX_like2"/>
    <property type="match status" value="1"/>
</dbReference>
<dbReference type="AlphaFoldDB" id="A0A8J7DYS3"/>
<keyword evidence="3" id="KW-0676">Redox-active center</keyword>
<dbReference type="Proteomes" id="UP000654482">
    <property type="component" value="Unassembled WGS sequence"/>
</dbReference>
<feature type="domain" description="Thioredoxin" evidence="4">
    <location>
        <begin position="28"/>
        <end position="181"/>
    </location>
</feature>
<evidence type="ECO:0000259" key="4">
    <source>
        <dbReference type="PROSITE" id="PS51352"/>
    </source>
</evidence>
<proteinExistence type="predicted"/>
<protein>
    <submittedName>
        <fullName evidence="5">Redoxin domain-containing protein</fullName>
    </submittedName>
</protein>
<evidence type="ECO:0000313" key="5">
    <source>
        <dbReference type="EMBL" id="MBE9117743.1"/>
    </source>
</evidence>
<gene>
    <name evidence="5" type="ORF">IQ249_17740</name>
</gene>
<dbReference type="RefSeq" id="WP_194030838.1">
    <property type="nucleotide sequence ID" value="NZ_JADEWZ010000029.1"/>
</dbReference>
<dbReference type="PANTHER" id="PTHR43110">
    <property type="entry name" value="THIOL PEROXIDASE"/>
    <property type="match status" value="1"/>
</dbReference>
<dbReference type="InterPro" id="IPR050455">
    <property type="entry name" value="Tpx_Peroxidase_subfamily"/>
</dbReference>
<dbReference type="InterPro" id="IPR000866">
    <property type="entry name" value="AhpC/TSA"/>
</dbReference>
<dbReference type="SUPFAM" id="SSF52833">
    <property type="entry name" value="Thioredoxin-like"/>
    <property type="match status" value="1"/>
</dbReference>
<dbReference type="Gene3D" id="3.40.30.10">
    <property type="entry name" value="Glutaredoxin"/>
    <property type="match status" value="1"/>
</dbReference>
<comment type="caution">
    <text evidence="5">The sequence shown here is derived from an EMBL/GenBank/DDBJ whole genome shotgun (WGS) entry which is preliminary data.</text>
</comment>
<dbReference type="InterPro" id="IPR036249">
    <property type="entry name" value="Thioredoxin-like_sf"/>
</dbReference>
<keyword evidence="6" id="KW-1185">Reference proteome</keyword>
<evidence type="ECO:0000256" key="2">
    <source>
        <dbReference type="ARBA" id="ARBA00022862"/>
    </source>
</evidence>
<dbReference type="GO" id="GO:0004601">
    <property type="term" value="F:peroxidase activity"/>
    <property type="evidence" value="ECO:0007669"/>
    <property type="project" value="UniProtKB-KW"/>
</dbReference>
<organism evidence="5 6">
    <name type="scientific">Lusitaniella coriacea LEGE 07157</name>
    <dbReference type="NCBI Taxonomy" id="945747"/>
    <lineage>
        <taxon>Bacteria</taxon>
        <taxon>Bacillati</taxon>
        <taxon>Cyanobacteriota</taxon>
        <taxon>Cyanophyceae</taxon>
        <taxon>Spirulinales</taxon>
        <taxon>Lusitaniellaceae</taxon>
        <taxon>Lusitaniella</taxon>
    </lineage>
</organism>
<keyword evidence="2" id="KW-0049">Antioxidant</keyword>
<dbReference type="Pfam" id="PF00578">
    <property type="entry name" value="AhpC-TSA"/>
    <property type="match status" value="1"/>
</dbReference>
<keyword evidence="1" id="KW-0575">Peroxidase</keyword>
<name>A0A8J7DYS3_9CYAN</name>
<accession>A0A8J7DYS3</accession>
<keyword evidence="1" id="KW-0560">Oxidoreductase</keyword>
<evidence type="ECO:0000256" key="1">
    <source>
        <dbReference type="ARBA" id="ARBA00022559"/>
    </source>
</evidence>
<dbReference type="PANTHER" id="PTHR43110:SF1">
    <property type="entry name" value="THIOL PEROXIDASE"/>
    <property type="match status" value="1"/>
</dbReference>
<dbReference type="InterPro" id="IPR013766">
    <property type="entry name" value="Thioredoxin_domain"/>
</dbReference>
<evidence type="ECO:0000313" key="6">
    <source>
        <dbReference type="Proteomes" id="UP000654482"/>
    </source>
</evidence>
<evidence type="ECO:0000256" key="3">
    <source>
        <dbReference type="ARBA" id="ARBA00023284"/>
    </source>
</evidence>